<organism evidence="1 2">
    <name type="scientific">Triticum urartu</name>
    <name type="common">Red wild einkorn</name>
    <name type="synonym">Crithodium urartu</name>
    <dbReference type="NCBI Taxonomy" id="4572"/>
    <lineage>
        <taxon>Eukaryota</taxon>
        <taxon>Viridiplantae</taxon>
        <taxon>Streptophyta</taxon>
        <taxon>Embryophyta</taxon>
        <taxon>Tracheophyta</taxon>
        <taxon>Spermatophyta</taxon>
        <taxon>Magnoliopsida</taxon>
        <taxon>Liliopsida</taxon>
        <taxon>Poales</taxon>
        <taxon>Poaceae</taxon>
        <taxon>BOP clade</taxon>
        <taxon>Pooideae</taxon>
        <taxon>Triticodae</taxon>
        <taxon>Triticeae</taxon>
        <taxon>Triticinae</taxon>
        <taxon>Triticum</taxon>
    </lineage>
</organism>
<proteinExistence type="predicted"/>
<evidence type="ECO:0000313" key="2">
    <source>
        <dbReference type="Proteomes" id="UP000015106"/>
    </source>
</evidence>
<dbReference type="EnsemblPlants" id="TuG1812G0300002836.01.T01">
    <property type="protein sequence ID" value="TuG1812G0300002836.01.T01"/>
    <property type="gene ID" value="TuG1812G0300002836.01"/>
</dbReference>
<accession>A0A8R7TVS5</accession>
<sequence>MVPPGKASVTYNTRLFYEVTEARPEVFCCHFFRHRLEQLGVALSVVGGLWRDFVGRQVKRLEVTFRRATYVDFKLCGRRVVCSVWRVSRHGGCRFPIVWYVLVWPAALVYMGGGGWVDVAETVSKSCTYLFLSWNFHHVRSGRCPNLFRFLI</sequence>
<keyword evidence="2" id="KW-1185">Reference proteome</keyword>
<dbReference type="Gramene" id="TuG1812G0300002836.01.T01">
    <property type="protein sequence ID" value="TuG1812G0300002836.01.T01"/>
    <property type="gene ID" value="TuG1812G0300002836.01"/>
</dbReference>
<reference evidence="1" key="3">
    <citation type="submission" date="2022-06" db="UniProtKB">
        <authorList>
            <consortium name="EnsemblPlants"/>
        </authorList>
    </citation>
    <scope>IDENTIFICATION</scope>
</reference>
<reference evidence="1" key="2">
    <citation type="submission" date="2018-03" db="EMBL/GenBank/DDBJ databases">
        <title>The Triticum urartu genome reveals the dynamic nature of wheat genome evolution.</title>
        <authorList>
            <person name="Ling H."/>
            <person name="Ma B."/>
            <person name="Shi X."/>
            <person name="Liu H."/>
            <person name="Dong L."/>
            <person name="Sun H."/>
            <person name="Cao Y."/>
            <person name="Gao Q."/>
            <person name="Zheng S."/>
            <person name="Li Y."/>
            <person name="Yu Y."/>
            <person name="Du H."/>
            <person name="Qi M."/>
            <person name="Li Y."/>
            <person name="Yu H."/>
            <person name="Cui Y."/>
            <person name="Wang N."/>
            <person name="Chen C."/>
            <person name="Wu H."/>
            <person name="Zhao Y."/>
            <person name="Zhang J."/>
            <person name="Li Y."/>
            <person name="Zhou W."/>
            <person name="Zhang B."/>
            <person name="Hu W."/>
            <person name="Eijk M."/>
            <person name="Tang J."/>
            <person name="Witsenboer H."/>
            <person name="Zhao S."/>
            <person name="Li Z."/>
            <person name="Zhang A."/>
            <person name="Wang D."/>
            <person name="Liang C."/>
        </authorList>
    </citation>
    <scope>NUCLEOTIDE SEQUENCE [LARGE SCALE GENOMIC DNA]</scope>
    <source>
        <strain evidence="1">cv. G1812</strain>
    </source>
</reference>
<reference evidence="2" key="1">
    <citation type="journal article" date="2013" name="Nature">
        <title>Draft genome of the wheat A-genome progenitor Triticum urartu.</title>
        <authorList>
            <person name="Ling H.Q."/>
            <person name="Zhao S."/>
            <person name="Liu D."/>
            <person name="Wang J."/>
            <person name="Sun H."/>
            <person name="Zhang C."/>
            <person name="Fan H."/>
            <person name="Li D."/>
            <person name="Dong L."/>
            <person name="Tao Y."/>
            <person name="Gao C."/>
            <person name="Wu H."/>
            <person name="Li Y."/>
            <person name="Cui Y."/>
            <person name="Guo X."/>
            <person name="Zheng S."/>
            <person name="Wang B."/>
            <person name="Yu K."/>
            <person name="Liang Q."/>
            <person name="Yang W."/>
            <person name="Lou X."/>
            <person name="Chen J."/>
            <person name="Feng M."/>
            <person name="Jian J."/>
            <person name="Zhang X."/>
            <person name="Luo G."/>
            <person name="Jiang Y."/>
            <person name="Liu J."/>
            <person name="Wang Z."/>
            <person name="Sha Y."/>
            <person name="Zhang B."/>
            <person name="Wu H."/>
            <person name="Tang D."/>
            <person name="Shen Q."/>
            <person name="Xue P."/>
            <person name="Zou S."/>
            <person name="Wang X."/>
            <person name="Liu X."/>
            <person name="Wang F."/>
            <person name="Yang Y."/>
            <person name="An X."/>
            <person name="Dong Z."/>
            <person name="Zhang K."/>
            <person name="Zhang X."/>
            <person name="Luo M.C."/>
            <person name="Dvorak J."/>
            <person name="Tong Y."/>
            <person name="Wang J."/>
            <person name="Yang H."/>
            <person name="Li Z."/>
            <person name="Wang D."/>
            <person name="Zhang A."/>
            <person name="Wang J."/>
        </authorList>
    </citation>
    <scope>NUCLEOTIDE SEQUENCE</scope>
    <source>
        <strain evidence="2">cv. G1812</strain>
    </source>
</reference>
<dbReference type="Proteomes" id="UP000015106">
    <property type="component" value="Chromosome 3"/>
</dbReference>
<name>A0A8R7TVS5_TRIUA</name>
<protein>
    <submittedName>
        <fullName evidence="1">Uncharacterized protein</fullName>
    </submittedName>
</protein>
<evidence type="ECO:0000313" key="1">
    <source>
        <dbReference type="EnsemblPlants" id="TuG1812G0300002836.01.T01"/>
    </source>
</evidence>
<dbReference type="AlphaFoldDB" id="A0A8R7TVS5"/>